<comment type="caution">
    <text evidence="8">The sequence shown here is derived from an EMBL/GenBank/DDBJ whole genome shotgun (WGS) entry which is preliminary data.</text>
</comment>
<keyword evidence="5" id="KW-0680">Restriction system</keyword>
<evidence type="ECO:0000256" key="6">
    <source>
        <dbReference type="ARBA" id="ARBA00047422"/>
    </source>
</evidence>
<keyword evidence="3 8" id="KW-0808">Transferase</keyword>
<dbReference type="GO" id="GO:0032259">
    <property type="term" value="P:methylation"/>
    <property type="evidence" value="ECO:0007669"/>
    <property type="project" value="UniProtKB-KW"/>
</dbReference>
<dbReference type="InterPro" id="IPR001525">
    <property type="entry name" value="C5_MeTfrase"/>
</dbReference>
<reference evidence="8 9" key="1">
    <citation type="submission" date="2018-10" db="EMBL/GenBank/DDBJ databases">
        <title>Draft genome sequence for the type isolate of Erwinia psidii, agent causal of bacterial blight in guava (Psidium guajava) and wilt and die-back of Eucalyptus spp.</title>
        <authorList>
            <person name="Hermenegildo P.S."/>
            <person name="Santos S.A."/>
            <person name="Guimaraes L.M.S."/>
            <person name="Vidigal P.M.P."/>
            <person name="Pereira I.C."/>
            <person name="Badel J.L."/>
            <person name="Alfenas-Zerbini P."/>
            <person name="Ferreira M.A.S.V."/>
            <person name="Alfenas A.C."/>
        </authorList>
    </citation>
    <scope>NUCLEOTIDE SEQUENCE [LARGE SCALE GENOMIC DNA]</scope>
    <source>
        <strain evidence="8 9">IBSBF 435</strain>
    </source>
</reference>
<feature type="region of interest" description="Disordered" evidence="7">
    <location>
        <begin position="240"/>
        <end position="267"/>
    </location>
</feature>
<evidence type="ECO:0000256" key="5">
    <source>
        <dbReference type="ARBA" id="ARBA00022747"/>
    </source>
</evidence>
<proteinExistence type="predicted"/>
<dbReference type="PANTHER" id="PTHR46098:SF1">
    <property type="entry name" value="TRNA (CYTOSINE(38)-C(5))-METHYLTRANSFERASE"/>
    <property type="match status" value="1"/>
</dbReference>
<feature type="compositionally biased region" description="Polar residues" evidence="7">
    <location>
        <begin position="241"/>
        <end position="253"/>
    </location>
</feature>
<dbReference type="InterPro" id="IPR029063">
    <property type="entry name" value="SAM-dependent_MTases_sf"/>
</dbReference>
<accession>A0A3N6S0S0</accession>
<name>A0A3N6S0S0_9GAMM</name>
<dbReference type="GO" id="GO:0003886">
    <property type="term" value="F:DNA (cytosine-5-)-methyltransferase activity"/>
    <property type="evidence" value="ECO:0007669"/>
    <property type="project" value="UniProtKB-EC"/>
</dbReference>
<evidence type="ECO:0000256" key="7">
    <source>
        <dbReference type="SAM" id="MobiDB-lite"/>
    </source>
</evidence>
<dbReference type="GO" id="GO:0009307">
    <property type="term" value="P:DNA restriction-modification system"/>
    <property type="evidence" value="ECO:0007669"/>
    <property type="project" value="UniProtKB-KW"/>
</dbReference>
<dbReference type="Gene3D" id="3.40.50.150">
    <property type="entry name" value="Vaccinia Virus protein VP39"/>
    <property type="match status" value="1"/>
</dbReference>
<protein>
    <recommendedName>
        <fullName evidence="1">DNA (cytosine-5-)-methyltransferase</fullName>
        <ecNumber evidence="1">2.1.1.37</ecNumber>
    </recommendedName>
</protein>
<keyword evidence="2 8" id="KW-0489">Methyltransferase</keyword>
<dbReference type="EMBL" id="RHHM01000003">
    <property type="protein sequence ID" value="RQM39138.1"/>
    <property type="molecule type" value="Genomic_DNA"/>
</dbReference>
<sequence length="343" mass="37431">MKTGTAYYNEFDPFAAQWLRNLIDAGHIAPGVVDERSITEVTPDDVKGFTQCHFFAGIGVWSYALRCAGWPDNRPVWTGSCPCQPFSACGKRQGKNDERHFFPVWFRLISECQPDVIFGEQVAGTDGLDWLDDVQNNMENAEYAFAAFDLCAAGFGAPHIRQRLFWVADADREQCQKRLSGPSEGYSQNVSGAAIEPTGLCLSGGLEHPDSYGWEGRLCGRQNSQREDFNGSVGCDGTTRGLANTNNDRQQSGCRDGSGCKPPIKGHNSGRRGAADLLNAVSGFWGSADWLFCHDGKWRPVKPGIKPLVDGFAGRVGQLRAYGNAIVAPVAEAFITAYLDSTQ</sequence>
<evidence type="ECO:0000256" key="4">
    <source>
        <dbReference type="ARBA" id="ARBA00022691"/>
    </source>
</evidence>
<dbReference type="AlphaFoldDB" id="A0A3N6S0S0"/>
<dbReference type="Pfam" id="PF00145">
    <property type="entry name" value="DNA_methylase"/>
    <property type="match status" value="1"/>
</dbReference>
<dbReference type="OrthoDB" id="9813719at2"/>
<comment type="catalytic activity">
    <reaction evidence="6">
        <text>a 2'-deoxycytidine in DNA + S-adenosyl-L-methionine = a 5-methyl-2'-deoxycytidine in DNA + S-adenosyl-L-homocysteine + H(+)</text>
        <dbReference type="Rhea" id="RHEA:13681"/>
        <dbReference type="Rhea" id="RHEA-COMP:11369"/>
        <dbReference type="Rhea" id="RHEA-COMP:11370"/>
        <dbReference type="ChEBI" id="CHEBI:15378"/>
        <dbReference type="ChEBI" id="CHEBI:57856"/>
        <dbReference type="ChEBI" id="CHEBI:59789"/>
        <dbReference type="ChEBI" id="CHEBI:85452"/>
        <dbReference type="ChEBI" id="CHEBI:85454"/>
        <dbReference type="EC" id="2.1.1.37"/>
    </reaction>
</comment>
<evidence type="ECO:0000256" key="1">
    <source>
        <dbReference type="ARBA" id="ARBA00011975"/>
    </source>
</evidence>
<keyword evidence="9" id="KW-1185">Reference proteome</keyword>
<dbReference type="Proteomes" id="UP000279457">
    <property type="component" value="Unassembled WGS sequence"/>
</dbReference>
<keyword evidence="4" id="KW-0949">S-adenosyl-L-methionine</keyword>
<gene>
    <name evidence="8" type="ORF">EB241_05115</name>
</gene>
<dbReference type="InterPro" id="IPR050750">
    <property type="entry name" value="C5-MTase"/>
</dbReference>
<evidence type="ECO:0000313" key="8">
    <source>
        <dbReference type="EMBL" id="RQM39138.1"/>
    </source>
</evidence>
<evidence type="ECO:0000256" key="3">
    <source>
        <dbReference type="ARBA" id="ARBA00022679"/>
    </source>
</evidence>
<dbReference type="SUPFAM" id="SSF53335">
    <property type="entry name" value="S-adenosyl-L-methionine-dependent methyltransferases"/>
    <property type="match status" value="1"/>
</dbReference>
<evidence type="ECO:0000313" key="9">
    <source>
        <dbReference type="Proteomes" id="UP000279457"/>
    </source>
</evidence>
<evidence type="ECO:0000256" key="2">
    <source>
        <dbReference type="ARBA" id="ARBA00022603"/>
    </source>
</evidence>
<dbReference type="EC" id="2.1.1.37" evidence="1"/>
<dbReference type="PANTHER" id="PTHR46098">
    <property type="entry name" value="TRNA (CYTOSINE(38)-C(5))-METHYLTRANSFERASE"/>
    <property type="match status" value="1"/>
</dbReference>
<organism evidence="8 9">
    <name type="scientific">Erwinia psidii</name>
    <dbReference type="NCBI Taxonomy" id="69224"/>
    <lineage>
        <taxon>Bacteria</taxon>
        <taxon>Pseudomonadati</taxon>
        <taxon>Pseudomonadota</taxon>
        <taxon>Gammaproteobacteria</taxon>
        <taxon>Enterobacterales</taxon>
        <taxon>Erwiniaceae</taxon>
        <taxon>Erwinia</taxon>
    </lineage>
</organism>